<keyword evidence="4 9" id="KW-0808">Transferase</keyword>
<dbReference type="Gene3D" id="3.40.1160.10">
    <property type="entry name" value="Acetylglutamate kinase-like"/>
    <property type="match status" value="1"/>
</dbReference>
<name>A0A364K100_9BACL</name>
<protein>
    <recommendedName>
        <fullName evidence="9">Acetylglutamate kinase</fullName>
        <ecNumber evidence="9">2.7.2.8</ecNumber>
    </recommendedName>
    <alternativeName>
        <fullName evidence="9">N-acetyl-L-glutamate 5-phosphotransferase</fullName>
    </alternativeName>
    <alternativeName>
        <fullName evidence="9">NAG kinase</fullName>
        <shortName evidence="9">NAGK</shortName>
    </alternativeName>
</protein>
<dbReference type="HAMAP" id="MF_00082">
    <property type="entry name" value="ArgB"/>
    <property type="match status" value="1"/>
</dbReference>
<feature type="site" description="Transition state stabilizer" evidence="9">
    <location>
        <position position="9"/>
    </location>
</feature>
<comment type="similarity">
    <text evidence="9">Belongs to the acetylglutamate kinase family. ArgB subfamily.</text>
</comment>
<feature type="binding site" evidence="9">
    <location>
        <position position="156"/>
    </location>
    <ligand>
        <name>substrate</name>
    </ligand>
</feature>
<reference evidence="11 12" key="2">
    <citation type="submission" date="2018-06" db="EMBL/GenBank/DDBJ databases">
        <authorList>
            <person name="Zhirakovskaya E."/>
        </authorList>
    </citation>
    <scope>NUCLEOTIDE SEQUENCE [LARGE SCALE GENOMIC DNA]</scope>
    <source>
        <strain evidence="11 12">FBKL4.011</strain>
    </source>
</reference>
<dbReference type="GO" id="GO:0005524">
    <property type="term" value="F:ATP binding"/>
    <property type="evidence" value="ECO:0007669"/>
    <property type="project" value="UniProtKB-UniRule"/>
</dbReference>
<comment type="catalytic activity">
    <reaction evidence="8 9">
        <text>N-acetyl-L-glutamate + ATP = N-acetyl-L-glutamyl 5-phosphate + ADP</text>
        <dbReference type="Rhea" id="RHEA:14629"/>
        <dbReference type="ChEBI" id="CHEBI:30616"/>
        <dbReference type="ChEBI" id="CHEBI:44337"/>
        <dbReference type="ChEBI" id="CHEBI:57936"/>
        <dbReference type="ChEBI" id="CHEBI:456216"/>
        <dbReference type="EC" id="2.7.2.8"/>
    </reaction>
</comment>
<dbReference type="EMBL" id="QJKK01000015">
    <property type="protein sequence ID" value="RAL21361.1"/>
    <property type="molecule type" value="Genomic_DNA"/>
</dbReference>
<dbReference type="UniPathway" id="UPA00068">
    <property type="reaction ID" value="UER00107"/>
</dbReference>
<dbReference type="SUPFAM" id="SSF53633">
    <property type="entry name" value="Carbamate kinase-like"/>
    <property type="match status" value="1"/>
</dbReference>
<keyword evidence="2 9" id="KW-0055">Arginine biosynthesis</keyword>
<dbReference type="FunFam" id="3.40.1160.10:FF:000004">
    <property type="entry name" value="Acetylglutamate kinase"/>
    <property type="match status" value="1"/>
</dbReference>
<dbReference type="CDD" id="cd04238">
    <property type="entry name" value="AAK_NAGK-like"/>
    <property type="match status" value="1"/>
</dbReference>
<dbReference type="InterPro" id="IPR037528">
    <property type="entry name" value="ArgB"/>
</dbReference>
<evidence type="ECO:0000256" key="4">
    <source>
        <dbReference type="ARBA" id="ARBA00022679"/>
    </source>
</evidence>
<feature type="binding site" evidence="9">
    <location>
        <position position="64"/>
    </location>
    <ligand>
        <name>substrate</name>
    </ligand>
</feature>
<evidence type="ECO:0000256" key="9">
    <source>
        <dbReference type="HAMAP-Rule" id="MF_00082"/>
    </source>
</evidence>
<sequence length="264" mass="28533">MIPLKAVIKIGGSVLANLPSTFFMECLKLKEQGVTSIIVHGGGPMISKWMDQMGMKPRFIEGRRVTDEQTLQIVEMVLAGTVNKQLVSQFREVGVQAIGMSGIDLGLIQVSPLDGELGYVGQISTVNDRVIETMIAQGWIPIIASIGVDQQGQHYNINADDAASAIAQAVQAKKLISVSNVDGVQIQHRTIKQMTAEEVEKYIQNGEISGGMIPKVRSGVQSLKGCVHEVVIVNGQKLGCLTNENHGTRLIKGEMESHVLVSHL</sequence>
<dbReference type="InterPro" id="IPR036393">
    <property type="entry name" value="AceGlu_kinase-like_sf"/>
</dbReference>
<evidence type="ECO:0000259" key="10">
    <source>
        <dbReference type="Pfam" id="PF00696"/>
    </source>
</evidence>
<dbReference type="PANTHER" id="PTHR23342:SF0">
    <property type="entry name" value="N-ACETYLGLUTAMATE SYNTHASE, MITOCHONDRIAL"/>
    <property type="match status" value="1"/>
</dbReference>
<keyword evidence="6 9" id="KW-0418">Kinase</keyword>
<comment type="function">
    <text evidence="9">Catalyzes the ATP-dependent phosphorylation of N-acetyl-L-glutamate.</text>
</comment>
<reference evidence="11 12" key="1">
    <citation type="submission" date="2018-06" db="EMBL/GenBank/DDBJ databases">
        <title>Thermoflavimicrobium daqus sp. nov., a thermophilic microbe isolated from Moutai-flavour Daqu.</title>
        <authorList>
            <person name="Wang X."/>
            <person name="Zhou H."/>
        </authorList>
    </citation>
    <scope>NUCLEOTIDE SEQUENCE [LARGE SCALE GENOMIC DNA]</scope>
    <source>
        <strain evidence="11 12">FBKL4.011</strain>
    </source>
</reference>
<comment type="pathway">
    <text evidence="1 9">Amino-acid biosynthesis; L-arginine biosynthesis; N(2)-acetyl-L-ornithine from L-glutamate: step 2/4.</text>
</comment>
<accession>A0A364K100</accession>
<evidence type="ECO:0000256" key="2">
    <source>
        <dbReference type="ARBA" id="ARBA00022571"/>
    </source>
</evidence>
<evidence type="ECO:0000313" key="11">
    <source>
        <dbReference type="EMBL" id="RAL21361.1"/>
    </source>
</evidence>
<keyword evidence="7 9" id="KW-0067">ATP-binding</keyword>
<dbReference type="Pfam" id="PF00696">
    <property type="entry name" value="AA_kinase"/>
    <property type="match status" value="1"/>
</dbReference>
<dbReference type="Proteomes" id="UP000251213">
    <property type="component" value="Unassembled WGS sequence"/>
</dbReference>
<gene>
    <name evidence="9 11" type="primary">argB</name>
    <name evidence="11" type="ORF">DL897_16610</name>
</gene>
<dbReference type="AlphaFoldDB" id="A0A364K100"/>
<feature type="domain" description="Aspartate/glutamate/uridylate kinase" evidence="10">
    <location>
        <begin position="6"/>
        <end position="234"/>
    </location>
</feature>
<evidence type="ECO:0000256" key="7">
    <source>
        <dbReference type="ARBA" id="ARBA00022840"/>
    </source>
</evidence>
<dbReference type="EC" id="2.7.2.8" evidence="9"/>
<evidence type="ECO:0000256" key="6">
    <source>
        <dbReference type="ARBA" id="ARBA00022777"/>
    </source>
</evidence>
<dbReference type="NCBIfam" id="TIGR00761">
    <property type="entry name" value="argB"/>
    <property type="match status" value="1"/>
</dbReference>
<dbReference type="PANTHER" id="PTHR23342">
    <property type="entry name" value="N-ACETYLGLUTAMATE SYNTHASE"/>
    <property type="match status" value="1"/>
</dbReference>
<keyword evidence="3 9" id="KW-0028">Amino-acid biosynthesis</keyword>
<feature type="binding site" evidence="9">
    <location>
        <begin position="42"/>
        <end position="43"/>
    </location>
    <ligand>
        <name>substrate</name>
    </ligand>
</feature>
<evidence type="ECO:0000256" key="1">
    <source>
        <dbReference type="ARBA" id="ARBA00004828"/>
    </source>
</evidence>
<feature type="site" description="Transition state stabilizer" evidence="9">
    <location>
        <position position="215"/>
    </location>
</feature>
<evidence type="ECO:0000313" key="12">
    <source>
        <dbReference type="Proteomes" id="UP000251213"/>
    </source>
</evidence>
<comment type="subcellular location">
    <subcellularLocation>
        <location evidence="9">Cytoplasm</location>
    </subcellularLocation>
</comment>
<evidence type="ECO:0000256" key="5">
    <source>
        <dbReference type="ARBA" id="ARBA00022741"/>
    </source>
</evidence>
<organism evidence="11 12">
    <name type="scientific">Thermoflavimicrobium daqui</name>
    <dbReference type="NCBI Taxonomy" id="2137476"/>
    <lineage>
        <taxon>Bacteria</taxon>
        <taxon>Bacillati</taxon>
        <taxon>Bacillota</taxon>
        <taxon>Bacilli</taxon>
        <taxon>Bacillales</taxon>
        <taxon>Thermoactinomycetaceae</taxon>
        <taxon>Thermoflavimicrobium</taxon>
    </lineage>
</organism>
<dbReference type="InterPro" id="IPR001048">
    <property type="entry name" value="Asp/Glu/Uridylate_kinase"/>
</dbReference>
<keyword evidence="5 9" id="KW-0547">Nucleotide-binding</keyword>
<dbReference type="GO" id="GO:0042450">
    <property type="term" value="P:L-arginine biosynthetic process via ornithine"/>
    <property type="evidence" value="ECO:0007669"/>
    <property type="project" value="UniProtKB-UniRule"/>
</dbReference>
<dbReference type="GO" id="GO:0003991">
    <property type="term" value="F:acetylglutamate kinase activity"/>
    <property type="evidence" value="ECO:0007669"/>
    <property type="project" value="UniProtKB-UniRule"/>
</dbReference>
<dbReference type="OrthoDB" id="9803155at2"/>
<dbReference type="InterPro" id="IPR004662">
    <property type="entry name" value="AcgluKinase_fam"/>
</dbReference>
<keyword evidence="9" id="KW-0963">Cytoplasm</keyword>
<dbReference type="PIRSF" id="PIRSF000728">
    <property type="entry name" value="NAGK"/>
    <property type="match status" value="1"/>
</dbReference>
<evidence type="ECO:0000256" key="8">
    <source>
        <dbReference type="ARBA" id="ARBA00048141"/>
    </source>
</evidence>
<proteinExistence type="inferred from homology"/>
<evidence type="ECO:0000256" key="3">
    <source>
        <dbReference type="ARBA" id="ARBA00022605"/>
    </source>
</evidence>
<dbReference type="GO" id="GO:0005737">
    <property type="term" value="C:cytoplasm"/>
    <property type="evidence" value="ECO:0007669"/>
    <property type="project" value="UniProtKB-SubCell"/>
</dbReference>
<keyword evidence="12" id="KW-1185">Reference proteome</keyword>
<comment type="caution">
    <text evidence="11">The sequence shown here is derived from an EMBL/GenBank/DDBJ whole genome shotgun (WGS) entry which is preliminary data.</text>
</comment>